<dbReference type="RefSeq" id="WP_158221923.1">
    <property type="nucleotide sequence ID" value="NZ_BMKN01000001.1"/>
</dbReference>
<reference evidence="5" key="2">
    <citation type="submission" date="2020-09" db="EMBL/GenBank/DDBJ databases">
        <authorList>
            <person name="Sun Q."/>
            <person name="Zhou Y."/>
        </authorList>
    </citation>
    <scope>NUCLEOTIDE SEQUENCE</scope>
    <source>
        <strain evidence="5">CGMCC 1.16012</strain>
    </source>
</reference>
<dbReference type="SUPFAM" id="SSF51161">
    <property type="entry name" value="Trimeric LpxA-like enzymes"/>
    <property type="match status" value="1"/>
</dbReference>
<dbReference type="InterPro" id="IPR041561">
    <property type="entry name" value="PglD_N"/>
</dbReference>
<dbReference type="GO" id="GO:0016740">
    <property type="term" value="F:transferase activity"/>
    <property type="evidence" value="ECO:0007669"/>
    <property type="project" value="UniProtKB-KW"/>
</dbReference>
<feature type="domain" description="PglD N-terminal" evidence="4">
    <location>
        <begin position="5"/>
        <end position="82"/>
    </location>
</feature>
<dbReference type="NCBIfam" id="TIGR03570">
    <property type="entry name" value="NeuD_NnaD"/>
    <property type="match status" value="1"/>
</dbReference>
<dbReference type="PANTHER" id="PTHR43300:SF7">
    <property type="entry name" value="UDP-N-ACETYLBACILLOSAMINE N-ACETYLTRANSFERASE"/>
    <property type="match status" value="1"/>
</dbReference>
<accession>A0A917ABE6</accession>
<dbReference type="AlphaFoldDB" id="A0A917ABE6"/>
<gene>
    <name evidence="5" type="primary">perB</name>
    <name evidence="5" type="ORF">GCM10011517_04130</name>
</gene>
<protein>
    <submittedName>
        <fullName evidence="5">Hexapeptide transferase</fullName>
    </submittedName>
</protein>
<evidence type="ECO:0000256" key="3">
    <source>
        <dbReference type="PIRSR" id="PIRSR620019-2"/>
    </source>
</evidence>
<feature type="site" description="Increases basicity of active site His" evidence="2">
    <location>
        <position position="139"/>
    </location>
</feature>
<dbReference type="InterPro" id="IPR011004">
    <property type="entry name" value="Trimer_LpxA-like_sf"/>
</dbReference>
<evidence type="ECO:0000256" key="1">
    <source>
        <dbReference type="ARBA" id="ARBA00007274"/>
    </source>
</evidence>
<dbReference type="Gene3D" id="3.40.50.20">
    <property type="match status" value="1"/>
</dbReference>
<dbReference type="PANTHER" id="PTHR43300">
    <property type="entry name" value="ACETYLTRANSFERASE"/>
    <property type="match status" value="1"/>
</dbReference>
<dbReference type="Pfam" id="PF17836">
    <property type="entry name" value="PglD_N"/>
    <property type="match status" value="1"/>
</dbReference>
<keyword evidence="6" id="KW-1185">Reference proteome</keyword>
<dbReference type="Proteomes" id="UP000606730">
    <property type="component" value="Unassembled WGS sequence"/>
</dbReference>
<evidence type="ECO:0000313" key="6">
    <source>
        <dbReference type="Proteomes" id="UP000606730"/>
    </source>
</evidence>
<feature type="binding site" evidence="3">
    <location>
        <position position="71"/>
    </location>
    <ligand>
        <name>substrate</name>
    </ligand>
</feature>
<comment type="similarity">
    <text evidence="1">Belongs to the transferase hexapeptide repeat family.</text>
</comment>
<dbReference type="InterPro" id="IPR020019">
    <property type="entry name" value="AcTrfase_PglD-like"/>
</dbReference>
<feature type="active site" description="Proton acceptor" evidence="2">
    <location>
        <position position="138"/>
    </location>
</feature>
<evidence type="ECO:0000313" key="5">
    <source>
        <dbReference type="EMBL" id="GGE39596.1"/>
    </source>
</evidence>
<dbReference type="EMBL" id="BMKN01000001">
    <property type="protein sequence ID" value="GGE39596.1"/>
    <property type="molecule type" value="Genomic_DNA"/>
</dbReference>
<dbReference type="Gene3D" id="2.160.10.10">
    <property type="entry name" value="Hexapeptide repeat proteins"/>
    <property type="match status" value="1"/>
</dbReference>
<comment type="caution">
    <text evidence="5">The sequence shown here is derived from an EMBL/GenBank/DDBJ whole genome shotgun (WGS) entry which is preliminary data.</text>
</comment>
<proteinExistence type="inferred from homology"/>
<evidence type="ECO:0000256" key="2">
    <source>
        <dbReference type="PIRSR" id="PIRSR620019-1"/>
    </source>
</evidence>
<dbReference type="CDD" id="cd03360">
    <property type="entry name" value="LbH_AT_putative"/>
    <property type="match status" value="1"/>
</dbReference>
<dbReference type="OrthoDB" id="9815592at2"/>
<organism evidence="5 6">
    <name type="scientific">Actibacterium pelagium</name>
    <dbReference type="NCBI Taxonomy" id="2029103"/>
    <lineage>
        <taxon>Bacteria</taxon>
        <taxon>Pseudomonadati</taxon>
        <taxon>Pseudomonadota</taxon>
        <taxon>Alphaproteobacteria</taxon>
        <taxon>Rhodobacterales</taxon>
        <taxon>Roseobacteraceae</taxon>
        <taxon>Actibacterium</taxon>
    </lineage>
</organism>
<evidence type="ECO:0000259" key="4">
    <source>
        <dbReference type="Pfam" id="PF17836"/>
    </source>
</evidence>
<sequence length="215" mass="21908">MTRCVILGSGGHGRAVAGLAQLIQGLDVVGVLDEFAGSKGEKVSGIPVVGIYADLPILLREGIDSVLIAVGNNTRRASLFQMAQDLGADLPSLCHPSAVVEPSATIGKGSYIGAMSYVGVEANVRNGVLVNTRVSIDHECQIDDFVSIAPASTIAGRSRIEVNACVGMGCSIADRVNVGASTIVGAGAVVLSDIPANAFAVGIPAKVKARAKFEP</sequence>
<name>A0A917ABE6_9RHOB</name>
<reference evidence="5" key="1">
    <citation type="journal article" date="2014" name="Int. J. Syst. Evol. Microbiol.">
        <title>Complete genome sequence of Corynebacterium casei LMG S-19264T (=DSM 44701T), isolated from a smear-ripened cheese.</title>
        <authorList>
            <consortium name="US DOE Joint Genome Institute (JGI-PGF)"/>
            <person name="Walter F."/>
            <person name="Albersmeier A."/>
            <person name="Kalinowski J."/>
            <person name="Ruckert C."/>
        </authorList>
    </citation>
    <scope>NUCLEOTIDE SEQUENCE</scope>
    <source>
        <strain evidence="5">CGMCC 1.16012</strain>
    </source>
</reference>
<keyword evidence="5" id="KW-0808">Transferase</keyword>
<dbReference type="InterPro" id="IPR050179">
    <property type="entry name" value="Trans_hexapeptide_repeat"/>
</dbReference>